<evidence type="ECO:0000313" key="7">
    <source>
        <dbReference type="EMBL" id="EJK73166.1"/>
    </source>
</evidence>
<dbReference type="AlphaFoldDB" id="K0THN1"/>
<dbReference type="SUPFAM" id="SSF53383">
    <property type="entry name" value="PLP-dependent transferases"/>
    <property type="match status" value="1"/>
</dbReference>
<protein>
    <recommendedName>
        <fullName evidence="6">Aminotransferase class V domain-containing protein</fullName>
    </recommendedName>
</protein>
<accession>K0THN1</accession>
<dbReference type="PANTHER" id="PTHR21152">
    <property type="entry name" value="AMINOTRANSFERASE CLASS V"/>
    <property type="match status" value="1"/>
</dbReference>
<dbReference type="GO" id="GO:0005777">
    <property type="term" value="C:peroxisome"/>
    <property type="evidence" value="ECO:0007669"/>
    <property type="project" value="TreeGrafter"/>
</dbReference>
<dbReference type="Gene3D" id="3.40.640.10">
    <property type="entry name" value="Type I PLP-dependent aspartate aminotransferase-like (Major domain)"/>
    <property type="match status" value="1"/>
</dbReference>
<dbReference type="OrthoDB" id="7403325at2759"/>
<gene>
    <name evidence="7" type="ORF">THAOC_05227</name>
</gene>
<comment type="cofactor">
    <cofactor evidence="1">
        <name>pyridoxal 5'-phosphate</name>
        <dbReference type="ChEBI" id="CHEBI:597326"/>
    </cofactor>
</comment>
<dbReference type="GO" id="GO:0019265">
    <property type="term" value="P:glycine biosynthetic process, by transamination of glyoxylate"/>
    <property type="evidence" value="ECO:0007669"/>
    <property type="project" value="TreeGrafter"/>
</dbReference>
<dbReference type="Proteomes" id="UP000266841">
    <property type="component" value="Unassembled WGS sequence"/>
</dbReference>
<dbReference type="GO" id="GO:0008453">
    <property type="term" value="F:alanine-glyoxylate transaminase activity"/>
    <property type="evidence" value="ECO:0007669"/>
    <property type="project" value="TreeGrafter"/>
</dbReference>
<dbReference type="EMBL" id="AGNL01004754">
    <property type="protein sequence ID" value="EJK73166.1"/>
    <property type="molecule type" value="Genomic_DNA"/>
</dbReference>
<dbReference type="InterPro" id="IPR015424">
    <property type="entry name" value="PyrdxlP-dep_Trfase"/>
</dbReference>
<comment type="caution">
    <text evidence="7">The sequence shown here is derived from an EMBL/GenBank/DDBJ whole genome shotgun (WGS) entry which is preliminary data.</text>
</comment>
<keyword evidence="4" id="KW-0663">Pyridoxal phosphate</keyword>
<keyword evidence="3" id="KW-0808">Transferase</keyword>
<feature type="region of interest" description="Disordered" evidence="5">
    <location>
        <begin position="1"/>
        <end position="24"/>
    </location>
</feature>
<dbReference type="Gene3D" id="3.90.1150.10">
    <property type="entry name" value="Aspartate Aminotransferase, domain 1"/>
    <property type="match status" value="1"/>
</dbReference>
<evidence type="ECO:0000256" key="5">
    <source>
        <dbReference type="SAM" id="MobiDB-lite"/>
    </source>
</evidence>
<organism evidence="7 8">
    <name type="scientific">Thalassiosira oceanica</name>
    <name type="common">Marine diatom</name>
    <dbReference type="NCBI Taxonomy" id="159749"/>
    <lineage>
        <taxon>Eukaryota</taxon>
        <taxon>Sar</taxon>
        <taxon>Stramenopiles</taxon>
        <taxon>Ochrophyta</taxon>
        <taxon>Bacillariophyta</taxon>
        <taxon>Coscinodiscophyceae</taxon>
        <taxon>Thalassiosirophycidae</taxon>
        <taxon>Thalassiosirales</taxon>
        <taxon>Thalassiosiraceae</taxon>
        <taxon>Thalassiosira</taxon>
    </lineage>
</organism>
<feature type="non-terminal residue" evidence="7">
    <location>
        <position position="397"/>
    </location>
</feature>
<reference evidence="7 8" key="1">
    <citation type="journal article" date="2012" name="Genome Biol.">
        <title>Genome and low-iron response of an oceanic diatom adapted to chronic iron limitation.</title>
        <authorList>
            <person name="Lommer M."/>
            <person name="Specht M."/>
            <person name="Roy A.S."/>
            <person name="Kraemer L."/>
            <person name="Andreson R."/>
            <person name="Gutowska M.A."/>
            <person name="Wolf J."/>
            <person name="Bergner S.V."/>
            <person name="Schilhabel M.B."/>
            <person name="Klostermeier U.C."/>
            <person name="Beiko R.G."/>
            <person name="Rosenstiel P."/>
            <person name="Hippler M."/>
            <person name="Laroche J."/>
        </authorList>
    </citation>
    <scope>NUCLEOTIDE SEQUENCE [LARGE SCALE GENOMIC DNA]</scope>
    <source>
        <strain evidence="7 8">CCMP1005</strain>
    </source>
</reference>
<evidence type="ECO:0000256" key="4">
    <source>
        <dbReference type="ARBA" id="ARBA00022898"/>
    </source>
</evidence>
<evidence type="ECO:0000313" key="8">
    <source>
        <dbReference type="Proteomes" id="UP000266841"/>
    </source>
</evidence>
<dbReference type="InterPro" id="IPR000192">
    <property type="entry name" value="Aminotrans_V_dom"/>
</dbReference>
<feature type="compositionally biased region" description="Pro residues" evidence="5">
    <location>
        <begin position="1"/>
        <end position="10"/>
    </location>
</feature>
<sequence>MPERPAPATSPPSSGEELQPEQKRLCKNHHKGDEASPVHRGANMGSVSVGARSFRRALCVARWTPGLHARSICSRTPVLLDETKPLNYDVVPKGDMGEFQEYSVIFTNRALNLMSAPFQTVMRDLNSLLKKTYNAHQVAILPGSGTFGMEAVARQFATDEHVMVIRNGWFSFRWTEILDMGRICKSHSVLKAQPVPQEDSGCPHVQYAPYPIDDVVDRVLEERPAVLFAPHVETSTGMILPDDYIRKAAAAVHEVGGIFVLDCIASGAIWADMEDLGVDSIISAPQKGWTGPACAALVMLSERATEKMAVTHETSFSMSLKRWSAIMDTYEKGGFGYHTTMPTDGLRDFHEISVETLKFGLPELKVAQYELGSEARYLLHSRGLTSVAAPGLRSTGG</sequence>
<evidence type="ECO:0000256" key="1">
    <source>
        <dbReference type="ARBA" id="ARBA00001933"/>
    </source>
</evidence>
<dbReference type="Pfam" id="PF00266">
    <property type="entry name" value="Aminotran_5"/>
    <property type="match status" value="1"/>
</dbReference>
<dbReference type="PANTHER" id="PTHR21152:SF24">
    <property type="entry name" value="ALANINE--GLYOXYLATE AMINOTRANSFERASE 1"/>
    <property type="match status" value="1"/>
</dbReference>
<dbReference type="GO" id="GO:0004760">
    <property type="term" value="F:L-serine-pyruvate transaminase activity"/>
    <property type="evidence" value="ECO:0007669"/>
    <property type="project" value="TreeGrafter"/>
</dbReference>
<keyword evidence="2" id="KW-0032">Aminotransferase</keyword>
<proteinExistence type="predicted"/>
<name>K0THN1_THAOC</name>
<feature type="domain" description="Aminotransferase class V" evidence="6">
    <location>
        <begin position="216"/>
        <end position="311"/>
    </location>
</feature>
<dbReference type="OMA" id="QKGWSAS"/>
<evidence type="ECO:0000259" key="6">
    <source>
        <dbReference type="Pfam" id="PF00266"/>
    </source>
</evidence>
<dbReference type="InterPro" id="IPR015422">
    <property type="entry name" value="PyrdxlP-dep_Trfase_small"/>
</dbReference>
<evidence type="ECO:0000256" key="3">
    <source>
        <dbReference type="ARBA" id="ARBA00022679"/>
    </source>
</evidence>
<dbReference type="eggNOG" id="KOG2862">
    <property type="taxonomic scope" value="Eukaryota"/>
</dbReference>
<evidence type="ECO:0000256" key="2">
    <source>
        <dbReference type="ARBA" id="ARBA00022576"/>
    </source>
</evidence>
<keyword evidence="8" id="KW-1185">Reference proteome</keyword>
<dbReference type="InterPro" id="IPR015421">
    <property type="entry name" value="PyrdxlP-dep_Trfase_major"/>
</dbReference>